<evidence type="ECO:0000313" key="2">
    <source>
        <dbReference type="EMBL" id="MFD1929184.1"/>
    </source>
</evidence>
<keyword evidence="3" id="KW-1185">Reference proteome</keyword>
<dbReference type="PANTHER" id="PTHR35333:SF3">
    <property type="entry name" value="BETA-LACTAMASE-TYPE TRANSPEPTIDASE FOLD CONTAINING PROTEIN"/>
    <property type="match status" value="1"/>
</dbReference>
<dbReference type="PANTHER" id="PTHR35333">
    <property type="entry name" value="BETA-LACTAMASE"/>
    <property type="match status" value="1"/>
</dbReference>
<evidence type="ECO:0000259" key="1">
    <source>
        <dbReference type="Pfam" id="PF13354"/>
    </source>
</evidence>
<dbReference type="InterPro" id="IPR045155">
    <property type="entry name" value="Beta-lactam_cat"/>
</dbReference>
<dbReference type="GO" id="GO:0016787">
    <property type="term" value="F:hydrolase activity"/>
    <property type="evidence" value="ECO:0007669"/>
    <property type="project" value="UniProtKB-KW"/>
</dbReference>
<feature type="domain" description="Beta-lactamase class A catalytic" evidence="1">
    <location>
        <begin position="29"/>
        <end position="237"/>
    </location>
</feature>
<dbReference type="Pfam" id="PF13354">
    <property type="entry name" value="Beta-lactamase2"/>
    <property type="match status" value="1"/>
</dbReference>
<dbReference type="Proteomes" id="UP001597218">
    <property type="component" value="Unassembled WGS sequence"/>
</dbReference>
<reference evidence="3" key="1">
    <citation type="journal article" date="2019" name="Int. J. Syst. Evol. Microbiol.">
        <title>The Global Catalogue of Microorganisms (GCM) 10K type strain sequencing project: providing services to taxonomists for standard genome sequencing and annotation.</title>
        <authorList>
            <consortium name="The Broad Institute Genomics Platform"/>
            <consortium name="The Broad Institute Genome Sequencing Center for Infectious Disease"/>
            <person name="Wu L."/>
            <person name="Ma J."/>
        </authorList>
    </citation>
    <scope>NUCLEOTIDE SEQUENCE [LARGE SCALE GENOMIC DNA]</scope>
    <source>
        <strain evidence="3">CGMCC 4.7177</strain>
    </source>
</reference>
<dbReference type="SUPFAM" id="SSF56601">
    <property type="entry name" value="beta-lactamase/transpeptidase-like"/>
    <property type="match status" value="1"/>
</dbReference>
<dbReference type="RefSeq" id="WP_381539120.1">
    <property type="nucleotide sequence ID" value="NZ_JBHUGI010000034.1"/>
</dbReference>
<organism evidence="2 3">
    <name type="scientific">Sporosarcina siberiensis</name>
    <dbReference type="NCBI Taxonomy" id="1365606"/>
    <lineage>
        <taxon>Bacteria</taxon>
        <taxon>Bacillati</taxon>
        <taxon>Bacillota</taxon>
        <taxon>Bacilli</taxon>
        <taxon>Bacillales</taxon>
        <taxon>Caryophanaceae</taxon>
        <taxon>Sporosarcina</taxon>
    </lineage>
</organism>
<proteinExistence type="predicted"/>
<dbReference type="Gene3D" id="3.40.710.10">
    <property type="entry name" value="DD-peptidase/beta-lactamase superfamily"/>
    <property type="match status" value="1"/>
</dbReference>
<keyword evidence="2" id="KW-0378">Hydrolase</keyword>
<name>A0ABW4SJ60_9BACL</name>
<dbReference type="InterPro" id="IPR012338">
    <property type="entry name" value="Beta-lactam/transpept-like"/>
</dbReference>
<protein>
    <submittedName>
        <fullName evidence="2">Serine hydrolase</fullName>
    </submittedName>
</protein>
<evidence type="ECO:0000313" key="3">
    <source>
        <dbReference type="Proteomes" id="UP001597218"/>
    </source>
</evidence>
<gene>
    <name evidence="2" type="ORF">ACFSFY_14170</name>
</gene>
<dbReference type="InterPro" id="IPR000871">
    <property type="entry name" value="Beta-lactam_class-A"/>
</dbReference>
<comment type="caution">
    <text evidence="2">The sequence shown here is derived from an EMBL/GenBank/DDBJ whole genome shotgun (WGS) entry which is preliminary data.</text>
</comment>
<dbReference type="EMBL" id="JBHUGI010000034">
    <property type="protein sequence ID" value="MFD1929184.1"/>
    <property type="molecule type" value="Genomic_DNA"/>
</dbReference>
<sequence length="265" mass="29452">MLNLDDLKVVLTDVVTKSSGEISLAFSSDEGELFINENEIMKAASVIKLPILIESFRQFEQQKIDIDAIIKIENAQKVGGTGVINYLTDSNTYSFRNLLELMMIVSDNTASNIALKTVGMDCVNKLSEEIGCANTKFERFFMDFTAVENGYENKTTAADMMKFLKVVGNSNVEISDASRHQMLKIMGNQQFTSKIPGYNYADSGFTFYNKTGELPGIEHDISIIQKNGKTAYLAILTKGWPDNVTGKKTISLLGKEIINYMNLLS</sequence>
<accession>A0ABW4SJ60</accession>